<reference evidence="2" key="1">
    <citation type="submission" date="2018-04" db="EMBL/GenBank/DDBJ databases">
        <title>Genomes of Endosymbiotic and Endophytic Bradyrhizobium Publication status.</title>
        <authorList>
            <person name="Guha S."/>
            <person name="Jorrin B."/>
            <person name="Sarkar M."/>
            <person name="Poole P.S."/>
            <person name="DasGupta M."/>
        </authorList>
    </citation>
    <scope>NUCLEOTIDE SEQUENCE</scope>
    <source>
        <strain evidence="2">WBOS16</strain>
    </source>
</reference>
<evidence type="ECO:0000313" key="2">
    <source>
        <dbReference type="EMBL" id="UUO67370.1"/>
    </source>
</evidence>
<sequence length="294" mass="33881">MGVGEDFQKFKDNYQITTELITSISYRYKRITRQLNTDFWNTNSETAHSLYVGSYGRDTAARGLSDLDIGFILPNAVYHQYNAHQGNGQSALLQSVKRSIQKTYRTSESFGDGQVVVISFDDNLTFEVLPAFENQNSDSWTYPNANNGGSWKVCNPRAEIAAIDTRNALTNKNLKYLGRMMRVWARHCAVPISGILIDTLAYQFIETYPHRDKSFLYHDFMARDFFDYLAKQNQNQTVWRAPGSGSHVHRKGVFEFKARSAYLRATEAIQYNDDNHQWSRRQKWKDVFGSLYPG</sequence>
<dbReference type="InterPro" id="IPR043519">
    <property type="entry name" value="NT_sf"/>
</dbReference>
<dbReference type="AlphaFoldDB" id="A0AAE9NE82"/>
<dbReference type="GO" id="GO:0016779">
    <property type="term" value="F:nucleotidyltransferase activity"/>
    <property type="evidence" value="ECO:0007669"/>
    <property type="project" value="InterPro"/>
</dbReference>
<dbReference type="Gene3D" id="3.30.460.10">
    <property type="entry name" value="Beta Polymerase, domain 2"/>
    <property type="match status" value="1"/>
</dbReference>
<dbReference type="CDD" id="cd05400">
    <property type="entry name" value="NT_2-5OAS_ClassI-CCAase"/>
    <property type="match status" value="1"/>
</dbReference>
<evidence type="ECO:0000313" key="3">
    <source>
        <dbReference type="Proteomes" id="UP001058872"/>
    </source>
</evidence>
<dbReference type="GO" id="GO:0051607">
    <property type="term" value="P:defense response to virus"/>
    <property type="evidence" value="ECO:0007669"/>
    <property type="project" value="UniProtKB-KW"/>
</dbReference>
<keyword evidence="1" id="KW-0051">Antiviral defense</keyword>
<protein>
    <submittedName>
        <fullName evidence="2">Nucleotidyltransferase</fullName>
    </submittedName>
</protein>
<organism evidence="2 3">
    <name type="scientific">Bradyrhizobium betae</name>
    <dbReference type="NCBI Taxonomy" id="244734"/>
    <lineage>
        <taxon>Bacteria</taxon>
        <taxon>Pseudomonadati</taxon>
        <taxon>Pseudomonadota</taxon>
        <taxon>Alphaproteobacteria</taxon>
        <taxon>Hyphomicrobiales</taxon>
        <taxon>Nitrobacteraceae</taxon>
        <taxon>Bradyrhizobium</taxon>
    </lineage>
</organism>
<dbReference type="InterPro" id="IPR006116">
    <property type="entry name" value="NT_2-5OAS_ClassI-CCAase"/>
</dbReference>
<proteinExistence type="predicted"/>
<name>A0AAE9NE82_9BRAD</name>
<dbReference type="RefSeq" id="WP_257179773.1">
    <property type="nucleotide sequence ID" value="NZ_CP028989.1"/>
</dbReference>
<dbReference type="Pfam" id="PF18144">
    <property type="entry name" value="SMODS"/>
    <property type="match status" value="1"/>
</dbReference>
<dbReference type="EMBL" id="CP028989">
    <property type="protein sequence ID" value="UUO67370.1"/>
    <property type="molecule type" value="Genomic_DNA"/>
</dbReference>
<gene>
    <name evidence="2" type="ORF">DCM83_20615</name>
</gene>
<accession>A0AAE9NE82</accession>
<dbReference type="SUPFAM" id="SSF81301">
    <property type="entry name" value="Nucleotidyltransferase"/>
    <property type="match status" value="1"/>
</dbReference>
<evidence type="ECO:0000256" key="1">
    <source>
        <dbReference type="ARBA" id="ARBA00023118"/>
    </source>
</evidence>
<dbReference type="Proteomes" id="UP001058872">
    <property type="component" value="Chromosome"/>
</dbReference>